<dbReference type="EMBL" id="JAKZEL010000014">
    <property type="protein sequence ID" value="KAI4537657.1"/>
    <property type="molecule type" value="Genomic_DNA"/>
</dbReference>
<comment type="catalytic activity">
    <reaction evidence="12">
        <text>3',5'-cyclic AMP + H2O = AMP + H(+)</text>
        <dbReference type="Rhea" id="RHEA:25277"/>
        <dbReference type="ChEBI" id="CHEBI:15377"/>
        <dbReference type="ChEBI" id="CHEBI:15378"/>
        <dbReference type="ChEBI" id="CHEBI:58165"/>
        <dbReference type="ChEBI" id="CHEBI:456215"/>
    </reaction>
    <physiologicalReaction direction="left-to-right" evidence="12">
        <dbReference type="Rhea" id="RHEA:25278"/>
    </physiologicalReaction>
</comment>
<evidence type="ECO:0000256" key="11">
    <source>
        <dbReference type="ARBA" id="ARBA00023149"/>
    </source>
</evidence>
<proteinExistence type="inferred from homology"/>
<evidence type="ECO:0000259" key="19">
    <source>
        <dbReference type="PROSITE" id="PS51845"/>
    </source>
</evidence>
<feature type="region of interest" description="Disordered" evidence="17">
    <location>
        <begin position="419"/>
        <end position="472"/>
    </location>
</feature>
<dbReference type="PROSITE" id="PS00126">
    <property type="entry name" value="PDEASE_I_1"/>
    <property type="match status" value="1"/>
</dbReference>
<keyword evidence="21" id="KW-1185">Reference proteome</keyword>
<accession>A0AAD4Y7V3</accession>
<comment type="catalytic activity">
    <reaction evidence="14">
        <text>a nucleoside 3',5'-cyclic phosphate + H2O = a nucleoside 5'-phosphate + H(+)</text>
        <dbReference type="Rhea" id="RHEA:14653"/>
        <dbReference type="ChEBI" id="CHEBI:15377"/>
        <dbReference type="ChEBI" id="CHEBI:15378"/>
        <dbReference type="ChEBI" id="CHEBI:57867"/>
        <dbReference type="ChEBI" id="CHEBI:58464"/>
        <dbReference type="EC" id="3.1.4.17"/>
    </reaction>
    <physiologicalReaction direction="left-to-right" evidence="14">
        <dbReference type="Rhea" id="RHEA:14654"/>
    </physiologicalReaction>
</comment>
<evidence type="ECO:0000256" key="14">
    <source>
        <dbReference type="ARBA" id="ARBA00033709"/>
    </source>
</evidence>
<evidence type="ECO:0000256" key="8">
    <source>
        <dbReference type="ARBA" id="ARBA00022801"/>
    </source>
</evidence>
<dbReference type="PANTHER" id="PTHR11347">
    <property type="entry name" value="CYCLIC NUCLEOTIDE PHOSPHODIESTERASE"/>
    <property type="match status" value="1"/>
</dbReference>
<feature type="region of interest" description="Disordered" evidence="17">
    <location>
        <begin position="1045"/>
        <end position="1080"/>
    </location>
</feature>
<feature type="transmembrane region" description="Helical" evidence="18">
    <location>
        <begin position="119"/>
        <end position="140"/>
    </location>
</feature>
<feature type="domain" description="PDEase" evidence="19">
    <location>
        <begin position="684"/>
        <end position="1108"/>
    </location>
</feature>
<evidence type="ECO:0000256" key="16">
    <source>
        <dbReference type="RuleBase" id="RU363067"/>
    </source>
</evidence>
<feature type="compositionally biased region" description="Acidic residues" evidence="17">
    <location>
        <begin position="1132"/>
        <end position="1146"/>
    </location>
</feature>
<dbReference type="GO" id="GO:0046872">
    <property type="term" value="F:metal ion binding"/>
    <property type="evidence" value="ECO:0007669"/>
    <property type="project" value="UniProtKB-KW"/>
</dbReference>
<dbReference type="AlphaFoldDB" id="A0AAD4Y7V3"/>
<feature type="compositionally biased region" description="Basic and acidic residues" evidence="17">
    <location>
        <begin position="1"/>
        <end position="10"/>
    </location>
</feature>
<keyword evidence="9 18" id="KW-1133">Transmembrane helix</keyword>
<evidence type="ECO:0000256" key="9">
    <source>
        <dbReference type="ARBA" id="ARBA00022989"/>
    </source>
</evidence>
<dbReference type="InterPro" id="IPR036971">
    <property type="entry name" value="PDEase_catalytic_dom_sf"/>
</dbReference>
<dbReference type="Pfam" id="PF00233">
    <property type="entry name" value="PDEase_I"/>
    <property type="match status" value="1"/>
</dbReference>
<dbReference type="PROSITE" id="PS51845">
    <property type="entry name" value="PDEASE_I_2"/>
    <property type="match status" value="1"/>
</dbReference>
<keyword evidence="11" id="KW-0114">cAMP</keyword>
<feature type="transmembrane region" description="Helical" evidence="18">
    <location>
        <begin position="152"/>
        <end position="173"/>
    </location>
</feature>
<comment type="subcellular location">
    <subcellularLocation>
        <location evidence="3">Membrane</location>
        <topology evidence="3">Multi-pass membrane protein</topology>
    </subcellularLocation>
</comment>
<evidence type="ECO:0000256" key="4">
    <source>
        <dbReference type="ARBA" id="ARBA00022535"/>
    </source>
</evidence>
<dbReference type="Proteomes" id="UP001214576">
    <property type="component" value="Unassembled WGS sequence"/>
</dbReference>
<feature type="region of interest" description="Disordered" evidence="17">
    <location>
        <begin position="1"/>
        <end position="26"/>
    </location>
</feature>
<feature type="region of interest" description="Disordered" evidence="17">
    <location>
        <begin position="540"/>
        <end position="560"/>
    </location>
</feature>
<keyword evidence="10 18" id="KW-0472">Membrane</keyword>
<evidence type="ECO:0000256" key="3">
    <source>
        <dbReference type="ARBA" id="ARBA00004141"/>
    </source>
</evidence>
<dbReference type="FunFam" id="1.10.1300.10:FF:000008">
    <property type="entry name" value="Phosphodiesterase"/>
    <property type="match status" value="1"/>
</dbReference>
<keyword evidence="4" id="KW-0140">cGMP</keyword>
<organism evidence="20 21">
    <name type="scientific">Ovis ammon polii</name>
    <dbReference type="NCBI Taxonomy" id="230172"/>
    <lineage>
        <taxon>Eukaryota</taxon>
        <taxon>Metazoa</taxon>
        <taxon>Chordata</taxon>
        <taxon>Craniata</taxon>
        <taxon>Vertebrata</taxon>
        <taxon>Euteleostomi</taxon>
        <taxon>Mammalia</taxon>
        <taxon>Eutheria</taxon>
        <taxon>Laurasiatheria</taxon>
        <taxon>Artiodactyla</taxon>
        <taxon>Ruminantia</taxon>
        <taxon>Pecora</taxon>
        <taxon>Bovidae</taxon>
        <taxon>Caprinae</taxon>
        <taxon>Ovis</taxon>
    </lineage>
</organism>
<feature type="transmembrane region" description="Helical" evidence="18">
    <location>
        <begin position="220"/>
        <end position="240"/>
    </location>
</feature>
<comment type="catalytic activity">
    <reaction evidence="13">
        <text>3',5'-cyclic GMP + H2O = GMP + H(+)</text>
        <dbReference type="Rhea" id="RHEA:16957"/>
        <dbReference type="ChEBI" id="CHEBI:15377"/>
        <dbReference type="ChEBI" id="CHEBI:15378"/>
        <dbReference type="ChEBI" id="CHEBI:57746"/>
        <dbReference type="ChEBI" id="CHEBI:58115"/>
    </reaction>
    <physiologicalReaction direction="left-to-right" evidence="13">
        <dbReference type="Rhea" id="RHEA:16958"/>
    </physiologicalReaction>
</comment>
<dbReference type="GO" id="GO:0007165">
    <property type="term" value="P:signal transduction"/>
    <property type="evidence" value="ECO:0007669"/>
    <property type="project" value="InterPro"/>
</dbReference>
<evidence type="ECO:0000256" key="2">
    <source>
        <dbReference type="ARBA" id="ARBA00001946"/>
    </source>
</evidence>
<gene>
    <name evidence="20" type="ORF">MG293_012520</name>
</gene>
<evidence type="ECO:0000313" key="20">
    <source>
        <dbReference type="EMBL" id="KAI4537657.1"/>
    </source>
</evidence>
<evidence type="ECO:0000256" key="18">
    <source>
        <dbReference type="SAM" id="Phobius"/>
    </source>
</evidence>
<feature type="compositionally biased region" description="Basic and acidic residues" evidence="17">
    <location>
        <begin position="457"/>
        <end position="472"/>
    </location>
</feature>
<sequence>MRRDERDAKAMRSPPPPDGAASPPESVRNGYVKGCVSPLRQDPPRGFFFHLCRFCNVELLLPPPASPQQPRRGSPFSRARLSLGALAAFVLALLLGSGPESWAAGAARLRTLLSVCSHSLSPLFSIACAFFFLTCFLTRTKLGAGPGRSGGGSWWLLALPACCYLGDFLVGQWESWSRGDGDAGAPVPHTPPAVAGRWFLVLSCVGLLTLAQPGRLRHSIVVLLFSSFVWWVSFTSLGALPPALRPLLSCLVGGVGCLLALGLDHFFQIREAPQQPQLSSTAEEKVPVIRPRRRSSCVSFGETSGGYYGSCKMFRRPSLPCISREQMILWDWDLKQWYKPHYQISGGGSGVDLSVLNEARNMVSDLLVDPTLPPQVIASLRSISSLMGAFSGSCRPKINPLTPFPGFYPCSEIEDPAEKGDRKLHKGLNSRNSLPTPHLRRSSGTSGLPPIDQTSPRWERNNGKRPHQEFGTLRHYDPSETCWIYCEGFGITLKQVFEDEQLHNNQGCYLNGPFSSNLLTVPKQRSSSVSLTHHVGLRRAGGLPSLNSTSHGPMSAGSPTNRSPIEFPDTAEFLTKPPVILHKSLSSTPNSPDFYQQFRNSDSNLCNSCGHQILKYDSASEPESGTDCHREKSGDEDNTIFSKASFNLTEAVQQEVETESRDCRKLLCEGDDHLKAAARNEEQPNIEQEASQDLILIEDYDSLIENMSNWNFQIFELVEKMGEKSGRILSQVVYTLFQDTGLLEIFKIPTLQFMNYFHALENGYRDIPYHNRIHATDVLHAVWYLTTRPIPGLQQVHSDHGAGNETAINPERIAYISSRSCSIPDESYGCLSSNIPALELMALYVAAAMHDYDHPGRTNAFLVATNAPQAVLYNDRSVLENHHAASAWTLYLSRPEYNFLLNLDNVEFKRFRFLVIEAILATDLKKHFDFLAEFNAKANDVNSNGIEWSNENDRLLVCQVCIKLADINGPTKVRDLHLKWTEGIVNEFYEQGDEEANLGLPISPFMDRSSPQLAKLQESFITHIVGPLCNSYDAAGLLPGQWIESEEDDDTESCYEEDAEELDTEDEEIEDNLNPKPQRRKGRRQIFCQLMHHLTENHKIWKEIIEEEEKCKADGNKLQVENSSLPQGDEIQVIEEADEEEERQLE</sequence>
<dbReference type="SMART" id="SM00471">
    <property type="entry name" value="HDc"/>
    <property type="match status" value="1"/>
</dbReference>
<feature type="compositionally biased region" description="Polar residues" evidence="17">
    <location>
        <begin position="442"/>
        <end position="456"/>
    </location>
</feature>
<dbReference type="CDD" id="cd00077">
    <property type="entry name" value="HDc"/>
    <property type="match status" value="1"/>
</dbReference>
<feature type="region of interest" description="Disordered" evidence="17">
    <location>
        <begin position="1117"/>
        <end position="1146"/>
    </location>
</feature>
<evidence type="ECO:0000256" key="5">
    <source>
        <dbReference type="ARBA" id="ARBA00022553"/>
    </source>
</evidence>
<dbReference type="InterPro" id="IPR023174">
    <property type="entry name" value="PDEase_CS"/>
</dbReference>
<evidence type="ECO:0000256" key="1">
    <source>
        <dbReference type="ARBA" id="ARBA00001936"/>
    </source>
</evidence>
<name>A0AAD4Y7V3_OVIAM</name>
<comment type="similarity">
    <text evidence="15">Belongs to the cyclic nucleotide phosphodiesterase family. PDE3 subfamily.</text>
</comment>
<comment type="cofactor">
    <cofactor evidence="2">
        <name>Mg(2+)</name>
        <dbReference type="ChEBI" id="CHEBI:18420"/>
    </cofactor>
</comment>
<feature type="compositionally biased region" description="Acidic residues" evidence="17">
    <location>
        <begin position="1045"/>
        <end position="1071"/>
    </location>
</feature>
<evidence type="ECO:0000256" key="17">
    <source>
        <dbReference type="SAM" id="MobiDB-lite"/>
    </source>
</evidence>
<keyword evidence="8 16" id="KW-0378">Hydrolase</keyword>
<dbReference type="GO" id="GO:0016020">
    <property type="term" value="C:membrane"/>
    <property type="evidence" value="ECO:0007669"/>
    <property type="project" value="UniProtKB-SubCell"/>
</dbReference>
<evidence type="ECO:0000256" key="7">
    <source>
        <dbReference type="ARBA" id="ARBA00022723"/>
    </source>
</evidence>
<dbReference type="Gene3D" id="1.10.1300.10">
    <property type="entry name" value="3'5'-cyclic nucleotide phosphodiesterase, catalytic domain"/>
    <property type="match status" value="1"/>
</dbReference>
<feature type="transmembrane region" description="Helical" evidence="18">
    <location>
        <begin position="81"/>
        <end position="99"/>
    </location>
</feature>
<dbReference type="InterPro" id="IPR003607">
    <property type="entry name" value="HD/PDEase_dom"/>
</dbReference>
<keyword evidence="6 18" id="KW-0812">Transmembrane</keyword>
<reference evidence="20" key="1">
    <citation type="submission" date="2022-03" db="EMBL/GenBank/DDBJ databases">
        <title>Genomic analyses of argali, domestic sheep and their hybrids provide insights into chromosomal evolution, heterosis and genetic basis of agronomic traits.</title>
        <authorList>
            <person name="Li M."/>
        </authorList>
    </citation>
    <scope>NUCLEOTIDE SEQUENCE</scope>
    <source>
        <strain evidence="20">CAU-MHL-2022a</strain>
        <tissue evidence="20">Skin</tissue>
    </source>
</reference>
<dbReference type="SUPFAM" id="SSF109604">
    <property type="entry name" value="HD-domain/PDEase-like"/>
    <property type="match status" value="1"/>
</dbReference>
<dbReference type="EC" id="3.1.4.-" evidence="16"/>
<evidence type="ECO:0000256" key="10">
    <source>
        <dbReference type="ARBA" id="ARBA00023136"/>
    </source>
</evidence>
<comment type="cofactor">
    <cofactor evidence="1">
        <name>Mn(2+)</name>
        <dbReference type="ChEBI" id="CHEBI:29035"/>
    </cofactor>
</comment>
<comment type="cofactor">
    <cofactor evidence="16">
        <name>a divalent metal cation</name>
        <dbReference type="ChEBI" id="CHEBI:60240"/>
    </cofactor>
    <text evidence="16">Binds 2 divalent metal cations per subunit. Site 1 may preferentially bind zinc ions, while site 2 has a preference for magnesium and/or manganese ions.</text>
</comment>
<feature type="compositionally biased region" description="Polar residues" evidence="17">
    <location>
        <begin position="545"/>
        <end position="560"/>
    </location>
</feature>
<evidence type="ECO:0000256" key="15">
    <source>
        <dbReference type="ARBA" id="ARBA00060946"/>
    </source>
</evidence>
<keyword evidence="5" id="KW-0597">Phosphoprotein</keyword>
<evidence type="ECO:0000313" key="21">
    <source>
        <dbReference type="Proteomes" id="UP001214576"/>
    </source>
</evidence>
<evidence type="ECO:0000256" key="12">
    <source>
        <dbReference type="ARBA" id="ARBA00033675"/>
    </source>
</evidence>
<protein>
    <recommendedName>
        <fullName evidence="16">Phosphodiesterase</fullName>
        <ecNumber evidence="16">3.1.4.-</ecNumber>
    </recommendedName>
</protein>
<dbReference type="InterPro" id="IPR002073">
    <property type="entry name" value="PDEase_catalytic_dom"/>
</dbReference>
<feature type="transmembrane region" description="Helical" evidence="18">
    <location>
        <begin position="193"/>
        <end position="211"/>
    </location>
</feature>
<keyword evidence="7 16" id="KW-0479">Metal-binding</keyword>
<dbReference type="GO" id="GO:0004114">
    <property type="term" value="F:3',5'-cyclic-nucleotide phosphodiesterase activity"/>
    <property type="evidence" value="ECO:0007669"/>
    <property type="project" value="UniProtKB-EC"/>
</dbReference>
<comment type="caution">
    <text evidence="20">The sequence shown here is derived from an EMBL/GenBank/DDBJ whole genome shotgun (WGS) entry which is preliminary data.</text>
</comment>
<evidence type="ECO:0000256" key="13">
    <source>
        <dbReference type="ARBA" id="ARBA00033684"/>
    </source>
</evidence>
<evidence type="ECO:0000256" key="6">
    <source>
        <dbReference type="ARBA" id="ARBA00022692"/>
    </source>
</evidence>